<feature type="domain" description="TCP" evidence="7">
    <location>
        <begin position="58"/>
        <end position="112"/>
    </location>
</feature>
<evidence type="ECO:0000256" key="4">
    <source>
        <dbReference type="ARBA" id="ARBA00023163"/>
    </source>
</evidence>
<evidence type="ECO:0000256" key="6">
    <source>
        <dbReference type="SAM" id="MobiDB-lite"/>
    </source>
</evidence>
<evidence type="ECO:0000256" key="1">
    <source>
        <dbReference type="ARBA" id="ARBA00004123"/>
    </source>
</evidence>
<keyword evidence="9" id="KW-1185">Reference proteome</keyword>
<feature type="region of interest" description="Disordered" evidence="6">
    <location>
        <begin position="48"/>
        <end position="68"/>
    </location>
</feature>
<dbReference type="STRING" id="35608.A0A2U1QE15"/>
<keyword evidence="5" id="KW-0539">Nucleus</keyword>
<dbReference type="GO" id="GO:0003700">
    <property type="term" value="F:DNA-binding transcription factor activity"/>
    <property type="evidence" value="ECO:0007669"/>
    <property type="project" value="InterPro"/>
</dbReference>
<evidence type="ECO:0000256" key="5">
    <source>
        <dbReference type="ARBA" id="ARBA00023242"/>
    </source>
</evidence>
<protein>
    <submittedName>
        <fullName evidence="8">Transcription factor, TCP</fullName>
    </submittedName>
</protein>
<dbReference type="InterPro" id="IPR017887">
    <property type="entry name" value="TF_TCP_subgr"/>
</dbReference>
<dbReference type="OrthoDB" id="1928965at2759"/>
<feature type="region of interest" description="Disordered" evidence="6">
    <location>
        <begin position="1"/>
        <end position="28"/>
    </location>
</feature>
<dbReference type="InterPro" id="IPR005333">
    <property type="entry name" value="Transcription_factor_TCP"/>
</dbReference>
<feature type="compositionally biased region" description="Low complexity" evidence="6">
    <location>
        <begin position="256"/>
        <end position="265"/>
    </location>
</feature>
<keyword evidence="2" id="KW-0805">Transcription regulation</keyword>
<dbReference type="GO" id="GO:0005634">
    <property type="term" value="C:nucleus"/>
    <property type="evidence" value="ECO:0007669"/>
    <property type="project" value="UniProtKB-SubCell"/>
</dbReference>
<dbReference type="Proteomes" id="UP000245207">
    <property type="component" value="Unassembled WGS sequence"/>
</dbReference>
<dbReference type="EMBL" id="PKPP01000189">
    <property type="protein sequence ID" value="PWA96213.1"/>
    <property type="molecule type" value="Genomic_DNA"/>
</dbReference>
<name>A0A2U1QE15_ARTAN</name>
<organism evidence="8 9">
    <name type="scientific">Artemisia annua</name>
    <name type="common">Sweet wormwood</name>
    <dbReference type="NCBI Taxonomy" id="35608"/>
    <lineage>
        <taxon>Eukaryota</taxon>
        <taxon>Viridiplantae</taxon>
        <taxon>Streptophyta</taxon>
        <taxon>Embryophyta</taxon>
        <taxon>Tracheophyta</taxon>
        <taxon>Spermatophyta</taxon>
        <taxon>Magnoliopsida</taxon>
        <taxon>eudicotyledons</taxon>
        <taxon>Gunneridae</taxon>
        <taxon>Pentapetalae</taxon>
        <taxon>asterids</taxon>
        <taxon>campanulids</taxon>
        <taxon>Asterales</taxon>
        <taxon>Asteraceae</taxon>
        <taxon>Asteroideae</taxon>
        <taxon>Anthemideae</taxon>
        <taxon>Artemisiinae</taxon>
        <taxon>Artemisia</taxon>
    </lineage>
</organism>
<comment type="subcellular location">
    <subcellularLocation>
        <location evidence="1">Nucleus</location>
    </subcellularLocation>
</comment>
<evidence type="ECO:0000256" key="2">
    <source>
        <dbReference type="ARBA" id="ARBA00023015"/>
    </source>
</evidence>
<accession>A0A2U1QE15</accession>
<evidence type="ECO:0000313" key="9">
    <source>
        <dbReference type="Proteomes" id="UP000245207"/>
    </source>
</evidence>
<keyword evidence="3" id="KW-0238">DNA-binding</keyword>
<dbReference type="AlphaFoldDB" id="A0A2U1QE15"/>
<dbReference type="PROSITE" id="PS51369">
    <property type="entry name" value="TCP"/>
    <property type="match status" value="1"/>
</dbReference>
<dbReference type="Pfam" id="PF03634">
    <property type="entry name" value="TCP"/>
    <property type="match status" value="1"/>
</dbReference>
<dbReference type="GO" id="GO:0043565">
    <property type="term" value="F:sequence-specific DNA binding"/>
    <property type="evidence" value="ECO:0007669"/>
    <property type="project" value="TreeGrafter"/>
</dbReference>
<dbReference type="PANTHER" id="PTHR31072">
    <property type="entry name" value="TRANSCRIPTION FACTOR TCP4-RELATED"/>
    <property type="match status" value="1"/>
</dbReference>
<evidence type="ECO:0000259" key="7">
    <source>
        <dbReference type="PROSITE" id="PS51369"/>
    </source>
</evidence>
<comment type="caution">
    <text evidence="8">The sequence shown here is derived from an EMBL/GenBank/DDBJ whole genome shotgun (WGS) entry which is preliminary data.</text>
</comment>
<feature type="region of interest" description="Disordered" evidence="6">
    <location>
        <begin position="224"/>
        <end position="266"/>
    </location>
</feature>
<reference evidence="8 9" key="1">
    <citation type="journal article" date="2018" name="Mol. Plant">
        <title>The genome of Artemisia annua provides insight into the evolution of Asteraceae family and artemisinin biosynthesis.</title>
        <authorList>
            <person name="Shen Q."/>
            <person name="Zhang L."/>
            <person name="Liao Z."/>
            <person name="Wang S."/>
            <person name="Yan T."/>
            <person name="Shi P."/>
            <person name="Liu M."/>
            <person name="Fu X."/>
            <person name="Pan Q."/>
            <person name="Wang Y."/>
            <person name="Lv Z."/>
            <person name="Lu X."/>
            <person name="Zhang F."/>
            <person name="Jiang W."/>
            <person name="Ma Y."/>
            <person name="Chen M."/>
            <person name="Hao X."/>
            <person name="Li L."/>
            <person name="Tang Y."/>
            <person name="Lv G."/>
            <person name="Zhou Y."/>
            <person name="Sun X."/>
            <person name="Brodelius P.E."/>
            <person name="Rose J.K.C."/>
            <person name="Tang K."/>
        </authorList>
    </citation>
    <scope>NUCLEOTIDE SEQUENCE [LARGE SCALE GENOMIC DNA]</scope>
    <source>
        <strain evidence="9">cv. Huhao1</strain>
        <tissue evidence="8">Leaf</tissue>
    </source>
</reference>
<evidence type="ECO:0000313" key="8">
    <source>
        <dbReference type="EMBL" id="PWA96213.1"/>
    </source>
</evidence>
<sequence length="384" mass="41580">MASINDNENMESEEKEVVTEPLLEDPPAPVEITFFKEEPMMENHETKQMVAQVPRKSTKDRHTKVEGRGRRIRMPATCAARIFQLTRELGHKSDGETIRWLLEHAEEAIIRATGTGTVPAIAVNVNGTNGEEGDGRKRKRGGNSEFYDVNDSGFAPVPPVVPRGLMPVWTMGAPQGGTFFMIPPSGAPSSAHIPQLWAIPASATPVFNVPMSSYVSAMQASDHSGASGVEGVQTSSGSISNSSESEDKSGKVLTKSAPSSSSNSSQVPKDYWLKIYEKRELEFMVGWGGIWGWVRGAREGLGSDTCKVGSSKWVPIGKCGPSSGSPESEMAHANIGWVDPSHDLTMDLSPNQRHFKFVRGGCLIAAQLDHSEVHAGSLSYQCVW</sequence>
<proteinExistence type="predicted"/>
<gene>
    <name evidence="8" type="ORF">CTI12_AA041930</name>
</gene>
<evidence type="ECO:0000256" key="3">
    <source>
        <dbReference type="ARBA" id="ARBA00023125"/>
    </source>
</evidence>
<dbReference type="PANTHER" id="PTHR31072:SF1">
    <property type="entry name" value="TRANSCRIPTION FACTOR TCP9"/>
    <property type="match status" value="1"/>
</dbReference>
<keyword evidence="4" id="KW-0804">Transcription</keyword>